<organism evidence="1 2">
    <name type="scientific">Pediococcus claussenii (strain ATCC BAA-344 / DSM 14800 / JCM 18046 / KCTC 3811 / LMG 21948 / P06)</name>
    <dbReference type="NCBI Taxonomy" id="701521"/>
    <lineage>
        <taxon>Bacteria</taxon>
        <taxon>Bacillati</taxon>
        <taxon>Bacillota</taxon>
        <taxon>Bacilli</taxon>
        <taxon>Lactobacillales</taxon>
        <taxon>Lactobacillaceae</taxon>
        <taxon>Pediococcus</taxon>
    </lineage>
</organism>
<name>G8PCS5_PEDCP</name>
<dbReference type="KEGG" id="pce:PECL_786"/>
<accession>G8PCS5</accession>
<dbReference type="AlphaFoldDB" id="G8PCS5"/>
<dbReference type="Gene3D" id="3.40.30.10">
    <property type="entry name" value="Glutaredoxin"/>
    <property type="match status" value="1"/>
</dbReference>
<dbReference type="GO" id="GO:0016853">
    <property type="term" value="F:isomerase activity"/>
    <property type="evidence" value="ECO:0007669"/>
    <property type="project" value="UniProtKB-KW"/>
</dbReference>
<dbReference type="SUPFAM" id="SSF52833">
    <property type="entry name" value="Thioredoxin-like"/>
    <property type="match status" value="1"/>
</dbReference>
<dbReference type="Proteomes" id="UP000005444">
    <property type="component" value="Chromosome"/>
</dbReference>
<dbReference type="RefSeq" id="WP_014215257.1">
    <property type="nucleotide sequence ID" value="NC_016605.1"/>
</dbReference>
<dbReference type="InterPro" id="IPR036249">
    <property type="entry name" value="Thioredoxin-like_sf"/>
</dbReference>
<protein>
    <submittedName>
        <fullName evidence="1">Dithiol-disulfide isomerase</fullName>
    </submittedName>
</protein>
<keyword evidence="1" id="KW-0413">Isomerase</keyword>
<dbReference type="PATRIC" id="fig|701521.8.peg.738"/>
<dbReference type="eggNOG" id="COG2761">
    <property type="taxonomic scope" value="Bacteria"/>
</dbReference>
<evidence type="ECO:0000313" key="2">
    <source>
        <dbReference type="Proteomes" id="UP000005444"/>
    </source>
</evidence>
<keyword evidence="2" id="KW-1185">Reference proteome</keyword>
<sequence>MLEAYLYVTPWGEHCFNCEKETLDYFQHTQEKVDFKIIPVLNIKIVREYIETHNQPGRSRSEGDYNLLFSQMYHTTLDYKAACYQGKQRGKKFLYALQTAMIKRKDFYTKTLGTEVASMVGLDLEMFELDRDSNMAKREFKKDQELAQEMGVTVEPSAVVFNAPGEDCGILLEQYDRSTLEAVCQLDIVHPHPISNFNPHII</sequence>
<gene>
    <name evidence="1" type="ordered locus">PECL_786</name>
</gene>
<dbReference type="STRING" id="701521.PECL_786"/>
<dbReference type="HOGENOM" id="CLU_093802_2_0_9"/>
<dbReference type="EMBL" id="CP003137">
    <property type="protein sequence ID" value="AEV95060.1"/>
    <property type="molecule type" value="Genomic_DNA"/>
</dbReference>
<evidence type="ECO:0000313" key="1">
    <source>
        <dbReference type="EMBL" id="AEV95060.1"/>
    </source>
</evidence>
<dbReference type="Pfam" id="PF13743">
    <property type="entry name" value="Thioredoxin_5"/>
    <property type="match status" value="1"/>
</dbReference>
<reference evidence="1 2" key="1">
    <citation type="journal article" date="2012" name="J. Bacteriol.">
        <title>Complete Genome Sequence of the Beer Spoilage Organism Pediococcus claussenii ATCC BAA-344T.</title>
        <authorList>
            <person name="Pittet V."/>
            <person name="Abegunde T."/>
            <person name="Marfleet T."/>
            <person name="Haakensen M."/>
            <person name="Morrow K."/>
            <person name="Jayaprakash T."/>
            <person name="Schroeder K."/>
            <person name="Trost B."/>
            <person name="Byrns S."/>
            <person name="Bergsveinson J."/>
            <person name="Kusalik A."/>
            <person name="Ziola B."/>
        </authorList>
    </citation>
    <scope>NUCLEOTIDE SEQUENCE [LARGE SCALE GENOMIC DNA]</scope>
    <source>
        <strain evidence="1 2">ATCC BAA-344</strain>
    </source>
</reference>
<proteinExistence type="predicted"/>